<keyword evidence="3" id="KW-1185">Reference proteome</keyword>
<evidence type="ECO:0000313" key="2">
    <source>
        <dbReference type="EMBL" id="KAF2190408.1"/>
    </source>
</evidence>
<evidence type="ECO:0000256" key="1">
    <source>
        <dbReference type="SAM" id="MobiDB-lite"/>
    </source>
</evidence>
<feature type="compositionally biased region" description="Low complexity" evidence="1">
    <location>
        <begin position="12"/>
        <end position="29"/>
    </location>
</feature>
<gene>
    <name evidence="2" type="ORF">K469DRAFT_721259</name>
</gene>
<dbReference type="Proteomes" id="UP000800200">
    <property type="component" value="Unassembled WGS sequence"/>
</dbReference>
<proteinExistence type="predicted"/>
<dbReference type="AlphaFoldDB" id="A0A6A6EI97"/>
<reference evidence="2" key="1">
    <citation type="journal article" date="2020" name="Stud. Mycol.">
        <title>101 Dothideomycetes genomes: a test case for predicting lifestyles and emergence of pathogens.</title>
        <authorList>
            <person name="Haridas S."/>
            <person name="Albert R."/>
            <person name="Binder M."/>
            <person name="Bloem J."/>
            <person name="Labutti K."/>
            <person name="Salamov A."/>
            <person name="Andreopoulos B."/>
            <person name="Baker S."/>
            <person name="Barry K."/>
            <person name="Bills G."/>
            <person name="Bluhm B."/>
            <person name="Cannon C."/>
            <person name="Castanera R."/>
            <person name="Culley D."/>
            <person name="Daum C."/>
            <person name="Ezra D."/>
            <person name="Gonzalez J."/>
            <person name="Henrissat B."/>
            <person name="Kuo A."/>
            <person name="Liang C."/>
            <person name="Lipzen A."/>
            <person name="Lutzoni F."/>
            <person name="Magnuson J."/>
            <person name="Mondo S."/>
            <person name="Nolan M."/>
            <person name="Ohm R."/>
            <person name="Pangilinan J."/>
            <person name="Park H.-J."/>
            <person name="Ramirez L."/>
            <person name="Alfaro M."/>
            <person name="Sun H."/>
            <person name="Tritt A."/>
            <person name="Yoshinaga Y."/>
            <person name="Zwiers L.-H."/>
            <person name="Turgeon B."/>
            <person name="Goodwin S."/>
            <person name="Spatafora J."/>
            <person name="Crous P."/>
            <person name="Grigoriev I."/>
        </authorList>
    </citation>
    <scope>NUCLEOTIDE SEQUENCE</scope>
    <source>
        <strain evidence="2">CBS 207.26</strain>
    </source>
</reference>
<accession>A0A6A6EI97</accession>
<feature type="region of interest" description="Disordered" evidence="1">
    <location>
        <begin position="1"/>
        <end position="61"/>
    </location>
</feature>
<organism evidence="2 3">
    <name type="scientific">Zopfia rhizophila CBS 207.26</name>
    <dbReference type="NCBI Taxonomy" id="1314779"/>
    <lineage>
        <taxon>Eukaryota</taxon>
        <taxon>Fungi</taxon>
        <taxon>Dikarya</taxon>
        <taxon>Ascomycota</taxon>
        <taxon>Pezizomycotina</taxon>
        <taxon>Dothideomycetes</taxon>
        <taxon>Dothideomycetes incertae sedis</taxon>
        <taxon>Zopfiaceae</taxon>
        <taxon>Zopfia</taxon>
    </lineage>
</organism>
<sequence length="187" mass="20189">MPIERPKRARRPTATAAEAEATTRAATARSKAGKVQPKATKAQSGATKRTGRQPPARKKGLMTCSQRDRVRFAELLATDNGPAAVQASPARVTIPETASTECNEPQLSPPLPAPVPMPDDVKFIDITDLGPALTARPVTPASAGLPYLENLSSPLNALEYDLEVKYKLIVNGRSTAWRALERHDRFI</sequence>
<protein>
    <submittedName>
        <fullName evidence="2">Uncharacterized protein</fullName>
    </submittedName>
</protein>
<name>A0A6A6EI97_9PEZI</name>
<feature type="compositionally biased region" description="Basic residues" evidence="1">
    <location>
        <begin position="49"/>
        <end position="60"/>
    </location>
</feature>
<dbReference type="EMBL" id="ML994618">
    <property type="protein sequence ID" value="KAF2190408.1"/>
    <property type="molecule type" value="Genomic_DNA"/>
</dbReference>
<evidence type="ECO:0000313" key="3">
    <source>
        <dbReference type="Proteomes" id="UP000800200"/>
    </source>
</evidence>